<dbReference type="PROSITE" id="PS50818">
    <property type="entry name" value="INTEIN_C_TER"/>
    <property type="match status" value="1"/>
</dbReference>
<dbReference type="SUPFAM" id="SSF51998">
    <property type="entry name" value="PFL-like glycyl radical enzymes"/>
    <property type="match status" value="2"/>
</dbReference>
<dbReference type="STRING" id="1797197.A2Y75_08460"/>
<dbReference type="InterPro" id="IPR030934">
    <property type="entry name" value="Intein_C"/>
</dbReference>
<proteinExistence type="predicted"/>
<dbReference type="GO" id="GO:0009265">
    <property type="term" value="P:2'-deoxyribonucleotide biosynthetic process"/>
    <property type="evidence" value="ECO:0007669"/>
    <property type="project" value="TreeGrafter"/>
</dbReference>
<sequence>MASNIRVLKMMERAGDATDIALLVSTSSKEEINLWDKSKIVNSLILETKASRELATEIADSVEERIVDSRLDTVTTSIIRELVDMELLQRGLGTMHKRHSHLGLPMYDVEQIITSANKENSNTTHNPESINLTLAEAILKDFALRSVFSEDISHAHMVGDIHLHDLGFIIRPYSYLGDTRVHWRKKGSPLVFTTTMEQLYHLLPEETRPEPTVRVKYPEEFEMLDRGGTWTEVKRVVKKDRLGKQMIFLASSDGKYCVVTHDHPVITSEDIKPASMVQVGEELETFSVGAGEEKEIEEVDISHLIEAIPTSFKLRFNAEDVFLAHQRLQELVSQAAYVSEEPRTRRDRRTRRSRPGESFKARVVMAEPVDVLDVFIYDVTTETGTLIANGIYSHNCGGHSLDYIKKYGISLPNITSTSRPAKHPEVLIGHMVKMASTLQSHYAGAIGWEAVNMFFAPYLVGIPYERVKQLAQMLIYEFNQLAGARGSQVVFTDFNLYWSVPRHFWETPAIGPGGVYTGKTYKEYEKESQSFLKALFEVYLEGDAMGKTFVFPKPLLHINEDFFKAEGHEEFLDLACQVASKQGITYFVFDRGDEITVSQCCRLKLRLSEKDLEEIKTPEKIRFTALQNITINLPRIAYKANGSDEVLFNELERAMQMVAKAHMQKKEFIASLLGQGVNGPLSVLCDAKDGEPYLRLERLTYLAGLLGLNEMVQYHTGKELHESQEALKFGLKVVAHMNLTTKRLSEKYGINLVLEESPAESSGYRLSKLDMKYYPAQAVRVLKGDLGGDEFYYTNSVHLNVEADIDYIERVQKQSLFHPLIEAGAICHIWLGEHEPDPRSIRSFVIKTFRNTSSAQIAFSPEFTVCNDCRSTHRGIHETCPRCESDNVYGITRIVGYYSKVTTWNKGKVGELRDRVRTSLEGGSDHAALEGVREGELSEMSSR</sequence>
<evidence type="ECO:0000313" key="4">
    <source>
        <dbReference type="Proteomes" id="UP000177876"/>
    </source>
</evidence>
<dbReference type="EMBL" id="MELK01000004">
    <property type="protein sequence ID" value="OFW60379.1"/>
    <property type="molecule type" value="Genomic_DNA"/>
</dbReference>
<dbReference type="NCBIfam" id="TIGR01443">
    <property type="entry name" value="intein_Cterm"/>
    <property type="match status" value="1"/>
</dbReference>
<dbReference type="PANTHER" id="PTHR21075:SF0">
    <property type="entry name" value="ANAEROBIC RIBONUCLEOSIDE-TRIPHOSPHATE REDUCTASE"/>
    <property type="match status" value="1"/>
</dbReference>
<dbReference type="Proteomes" id="UP000177876">
    <property type="component" value="Unassembled WGS sequence"/>
</dbReference>
<protein>
    <submittedName>
        <fullName evidence="3">Anaerobic ribonucleoside-triphosphate reductase</fullName>
    </submittedName>
</protein>
<dbReference type="SMART" id="SM00305">
    <property type="entry name" value="HintC"/>
    <property type="match status" value="1"/>
</dbReference>
<feature type="domain" description="Hint" evidence="2">
    <location>
        <begin position="360"/>
        <end position="401"/>
    </location>
</feature>
<dbReference type="GO" id="GO:0004748">
    <property type="term" value="F:ribonucleoside-diphosphate reductase activity, thioredoxin disulfide as acceptor"/>
    <property type="evidence" value="ECO:0007669"/>
    <property type="project" value="TreeGrafter"/>
</dbReference>
<accession>A0A1F2WU09</accession>
<dbReference type="SUPFAM" id="SSF51294">
    <property type="entry name" value="Hedgehog/intein (Hint) domain"/>
    <property type="match status" value="1"/>
</dbReference>
<evidence type="ECO:0000256" key="1">
    <source>
        <dbReference type="SAM" id="MobiDB-lite"/>
    </source>
</evidence>
<reference evidence="3 4" key="1">
    <citation type="journal article" date="2016" name="Nat. Commun.">
        <title>Thousands of microbial genomes shed light on interconnected biogeochemical processes in an aquifer system.</title>
        <authorList>
            <person name="Anantharaman K."/>
            <person name="Brown C.T."/>
            <person name="Hug L.A."/>
            <person name="Sharon I."/>
            <person name="Castelle C.J."/>
            <person name="Probst A.J."/>
            <person name="Thomas B.C."/>
            <person name="Singh A."/>
            <person name="Wilkins M.J."/>
            <person name="Karaoz U."/>
            <person name="Brodie E.L."/>
            <person name="Williams K.H."/>
            <person name="Hubbard S.S."/>
            <person name="Banfield J.F."/>
        </authorList>
    </citation>
    <scope>NUCLEOTIDE SEQUENCE [LARGE SCALE GENOMIC DNA]</scope>
</reference>
<dbReference type="GO" id="GO:0031250">
    <property type="term" value="C:anaerobic ribonucleoside-triphosphate reductase complex"/>
    <property type="evidence" value="ECO:0007669"/>
    <property type="project" value="TreeGrafter"/>
</dbReference>
<dbReference type="AlphaFoldDB" id="A0A1F2WU09"/>
<dbReference type="InterPro" id="IPR036844">
    <property type="entry name" value="Hint_dom_sf"/>
</dbReference>
<organism evidence="3 4">
    <name type="scientific">Candidatus Solincola sediminis</name>
    <dbReference type="NCBI Taxonomy" id="1797199"/>
    <lineage>
        <taxon>Bacteria</taxon>
        <taxon>Bacillati</taxon>
        <taxon>Actinomycetota</taxon>
        <taxon>Candidatus Geothermincolia</taxon>
        <taxon>Candidatus Geothermincolales</taxon>
        <taxon>Candidatus Geothermincolaceae</taxon>
        <taxon>Candidatus Solincola</taxon>
    </lineage>
</organism>
<feature type="region of interest" description="Disordered" evidence="1">
    <location>
        <begin position="923"/>
        <end position="943"/>
    </location>
</feature>
<dbReference type="InterPro" id="IPR003586">
    <property type="entry name" value="Hint_dom_C"/>
</dbReference>
<dbReference type="GO" id="GO:0006260">
    <property type="term" value="P:DNA replication"/>
    <property type="evidence" value="ECO:0007669"/>
    <property type="project" value="InterPro"/>
</dbReference>
<dbReference type="PANTHER" id="PTHR21075">
    <property type="entry name" value="ANAEROBIC RIBONUCLEOSIDE-TRIPHOSPHATE REDUCTASE"/>
    <property type="match status" value="1"/>
</dbReference>
<dbReference type="GO" id="GO:0008998">
    <property type="term" value="F:ribonucleoside-triphosphate reductase (thioredoxin) activity"/>
    <property type="evidence" value="ECO:0007669"/>
    <property type="project" value="InterPro"/>
</dbReference>
<gene>
    <name evidence="3" type="ORF">A2Y75_08460</name>
</gene>
<dbReference type="NCBIfam" id="TIGR02487">
    <property type="entry name" value="NrdD"/>
    <property type="match status" value="1"/>
</dbReference>
<evidence type="ECO:0000313" key="3">
    <source>
        <dbReference type="EMBL" id="OFW60379.1"/>
    </source>
</evidence>
<dbReference type="Pfam" id="PF13597">
    <property type="entry name" value="NRDD"/>
    <property type="match status" value="2"/>
</dbReference>
<dbReference type="InterPro" id="IPR012833">
    <property type="entry name" value="NrdD"/>
</dbReference>
<comment type="caution">
    <text evidence="3">The sequence shown here is derived from an EMBL/GenBank/DDBJ whole genome shotgun (WGS) entry which is preliminary data.</text>
</comment>
<name>A0A1F2WU09_9ACTN</name>
<dbReference type="Gene3D" id="3.20.70.20">
    <property type="match status" value="2"/>
</dbReference>
<evidence type="ECO:0000259" key="2">
    <source>
        <dbReference type="SMART" id="SM00305"/>
    </source>
</evidence>
<dbReference type="Gene3D" id="2.170.16.10">
    <property type="entry name" value="Hedgehog/Intein (Hint) domain"/>
    <property type="match status" value="1"/>
</dbReference>